<sequence length="268" mass="29579">MQQWIEEARSCQWQDWDYEETIKAKLLFLRYLGECLAESKSEEAGRLVEHLEAYGGEEQATLFTTSRMVPAPLAAFGNAVLHAGAPLVYPTVLAAIEAQNKGGQELIAALIAGLETSYRLGEHPQADLMGALMGVAHAYELDEDGWQVLLGMVLGRSFGCASTPSSGLSRGALAQEIVVAAGLARDEWSEKTAERLPVPQEWLTALERTSDKPGMKMFLMAMEVNADETIAQFRTRAKDRIPAAHLEYYIDACMALEDVCCMPQFFRK</sequence>
<name>A0ABS1JBQ5_9BACL</name>
<keyword evidence="2" id="KW-1185">Reference proteome</keyword>
<gene>
    <name evidence="1" type="ORF">JJB07_13780</name>
</gene>
<evidence type="ECO:0000313" key="1">
    <source>
        <dbReference type="EMBL" id="MBL0387706.1"/>
    </source>
</evidence>
<protein>
    <submittedName>
        <fullName evidence="1">MmgE/PrpD family protein</fullName>
    </submittedName>
</protein>
<comment type="caution">
    <text evidence="1">The sequence shown here is derived from an EMBL/GenBank/DDBJ whole genome shotgun (WGS) entry which is preliminary data.</text>
</comment>
<dbReference type="InterPro" id="IPR042183">
    <property type="entry name" value="MmgE/PrpD_sf_1"/>
</dbReference>
<dbReference type="SUPFAM" id="SSF103378">
    <property type="entry name" value="2-methylcitrate dehydratase PrpD"/>
    <property type="match status" value="1"/>
</dbReference>
<accession>A0ABS1JBQ5</accession>
<organism evidence="1 2">
    <name type="scientific">Tumebacillus amylolyticus</name>
    <dbReference type="NCBI Taxonomy" id="2801339"/>
    <lineage>
        <taxon>Bacteria</taxon>
        <taxon>Bacillati</taxon>
        <taxon>Bacillota</taxon>
        <taxon>Bacilli</taxon>
        <taxon>Bacillales</taxon>
        <taxon>Alicyclobacillaceae</taxon>
        <taxon>Tumebacillus</taxon>
    </lineage>
</organism>
<dbReference type="RefSeq" id="WP_201635970.1">
    <property type="nucleotide sequence ID" value="NZ_JAEQNB010000004.1"/>
</dbReference>
<dbReference type="EMBL" id="JAEQNB010000004">
    <property type="protein sequence ID" value="MBL0387706.1"/>
    <property type="molecule type" value="Genomic_DNA"/>
</dbReference>
<proteinExistence type="predicted"/>
<dbReference type="InterPro" id="IPR036148">
    <property type="entry name" value="MmgE/PrpD_sf"/>
</dbReference>
<dbReference type="Proteomes" id="UP000602284">
    <property type="component" value="Unassembled WGS sequence"/>
</dbReference>
<dbReference type="Gene3D" id="1.10.4100.10">
    <property type="entry name" value="2-methylcitrate dehydratase PrpD"/>
    <property type="match status" value="1"/>
</dbReference>
<reference evidence="1 2" key="1">
    <citation type="submission" date="2021-01" db="EMBL/GenBank/DDBJ databases">
        <title>Tumebacillus sp. strain ITR2 16S ribosomal RNA gene Genome sequencing and assembly.</title>
        <authorList>
            <person name="Kang M."/>
        </authorList>
    </citation>
    <scope>NUCLEOTIDE SEQUENCE [LARGE SCALE GENOMIC DNA]</scope>
    <source>
        <strain evidence="1 2">ITR2</strain>
    </source>
</reference>
<evidence type="ECO:0000313" key="2">
    <source>
        <dbReference type="Proteomes" id="UP000602284"/>
    </source>
</evidence>